<dbReference type="PANTHER" id="PTHR31941:SF1">
    <property type="entry name" value="CYTOSKELETAL SIGNALING PROTEIN SLM1"/>
    <property type="match status" value="1"/>
</dbReference>
<reference evidence="4" key="1">
    <citation type="submission" date="2022-07" db="EMBL/GenBank/DDBJ databases">
        <title>Phylogenomic reconstructions and comparative analyses of Kickxellomycotina fungi.</title>
        <authorList>
            <person name="Reynolds N.K."/>
            <person name="Stajich J.E."/>
            <person name="Barry K."/>
            <person name="Grigoriev I.V."/>
            <person name="Crous P."/>
            <person name="Smith M.E."/>
        </authorList>
    </citation>
    <scope>NUCLEOTIDE SEQUENCE</scope>
    <source>
        <strain evidence="4">NBRC 100468</strain>
    </source>
</reference>
<feature type="domain" description="PH" evidence="3">
    <location>
        <begin position="451"/>
        <end position="558"/>
    </location>
</feature>
<dbReference type="InterPro" id="IPR027267">
    <property type="entry name" value="AH/BAR_dom_sf"/>
</dbReference>
<feature type="compositionally biased region" description="Basic and acidic residues" evidence="2">
    <location>
        <begin position="604"/>
        <end position="630"/>
    </location>
</feature>
<gene>
    <name evidence="4" type="ORF">H4219_005454</name>
</gene>
<evidence type="ECO:0000313" key="5">
    <source>
        <dbReference type="Proteomes" id="UP001150538"/>
    </source>
</evidence>
<proteinExistence type="predicted"/>
<keyword evidence="1" id="KW-0597">Phosphoprotein</keyword>
<feature type="region of interest" description="Disordered" evidence="2">
    <location>
        <begin position="554"/>
        <end position="676"/>
    </location>
</feature>
<accession>A0A9W7ZP71</accession>
<evidence type="ECO:0000256" key="2">
    <source>
        <dbReference type="SAM" id="MobiDB-lite"/>
    </source>
</evidence>
<dbReference type="OrthoDB" id="5598057at2759"/>
<dbReference type="Pfam" id="PF20400">
    <property type="entry name" value="BAR_4"/>
    <property type="match status" value="1"/>
</dbReference>
<dbReference type="InterPro" id="IPR011993">
    <property type="entry name" value="PH-like_dom_sf"/>
</dbReference>
<comment type="caution">
    <text evidence="4">The sequence shown here is derived from an EMBL/GenBank/DDBJ whole genome shotgun (WGS) entry which is preliminary data.</text>
</comment>
<dbReference type="Gene3D" id="2.30.29.30">
    <property type="entry name" value="Pleckstrin-homology domain (PH domain)/Phosphotyrosine-binding domain (PTB)"/>
    <property type="match status" value="1"/>
</dbReference>
<dbReference type="PANTHER" id="PTHR31941">
    <property type="entry name" value="CYTOSKELETAL SIGNALING PROTEIN SLM1"/>
    <property type="match status" value="1"/>
</dbReference>
<dbReference type="InterPro" id="IPR046869">
    <property type="entry name" value="SLM1/RGC1-like_PH"/>
</dbReference>
<dbReference type="SMART" id="SM00233">
    <property type="entry name" value="PH"/>
    <property type="match status" value="1"/>
</dbReference>
<dbReference type="AlphaFoldDB" id="A0A9W7ZP71"/>
<dbReference type="SUPFAM" id="SSF50729">
    <property type="entry name" value="PH domain-like"/>
    <property type="match status" value="1"/>
</dbReference>
<dbReference type="Proteomes" id="UP001150538">
    <property type="component" value="Unassembled WGS sequence"/>
</dbReference>
<feature type="region of interest" description="Disordered" evidence="2">
    <location>
        <begin position="1"/>
        <end position="179"/>
    </location>
</feature>
<sequence>MTTAPSAANKHAAVTTKLARKADGKMKRLSSIFRKRSTSSDSSAKSSIAKAAASSGETSAPEESKTVTTTTTPGDANGGAAAAPTVEPQGQHLNGNHQHLQEESSVEPSAGLTLASSDGPPKVAVSDLPDIPEEKTEDVAATSPKQESGSAAATTTNGYTTTEIEASRPRSASSSLVGSGQEGDLIIQRLQGWKHIIKNYASYFAAVRDVEKAALKAFKESGEQLVVPIKDDHYFATLGQGGVQDAASRLKQLHTTEGQHHQLVYQNITTQTLPRLNKLRDDVKHEVKEYRSHVVNLFNELQKCNKKVNAAYDVFTKAVEANESSRSSRTDDPFLTEFSVKSALVDRTKVEQALYKAIKARKDHLRAWEAELVEKLHEIINNYLGWKISNATNLSDCISRDQQYLNTFDNDSEWEPFAKKFAKVLDHPQGLQDRKSADEVEYPLKNHESTHLIIEGALERNTRSPIKHQKESYAVLTKLGYLHVFGSAEDISKVEPLLTLYIPECYLELPRDSTQFRITGATGSGSIGPFRRNNPLVFGATTENVANQWITAIRSLSKDPNEPKNSQRPPLTGVRTPTVIAKDDGGDASDDKKEEQQSVDEEGAAPKDNHQTKTATKDSGADEGEKKESNVDDEQQQTVSSTNEAPRDSNTIQSAEEPKKEKEENGGAETEKSASQ</sequence>
<feature type="compositionally biased region" description="Basic and acidic residues" evidence="2">
    <location>
        <begin position="656"/>
        <end position="676"/>
    </location>
</feature>
<dbReference type="Pfam" id="PF20399">
    <property type="entry name" value="PH_20"/>
    <property type="match status" value="1"/>
</dbReference>
<feature type="compositionally biased region" description="Basic and acidic residues" evidence="2">
    <location>
        <begin position="581"/>
        <end position="596"/>
    </location>
</feature>
<evidence type="ECO:0000259" key="3">
    <source>
        <dbReference type="PROSITE" id="PS50003"/>
    </source>
</evidence>
<feature type="compositionally biased region" description="Low complexity" evidence="2">
    <location>
        <begin position="66"/>
        <end position="86"/>
    </location>
</feature>
<organism evidence="4 5">
    <name type="scientific">Mycoemilia scoparia</name>
    <dbReference type="NCBI Taxonomy" id="417184"/>
    <lineage>
        <taxon>Eukaryota</taxon>
        <taxon>Fungi</taxon>
        <taxon>Fungi incertae sedis</taxon>
        <taxon>Zoopagomycota</taxon>
        <taxon>Kickxellomycotina</taxon>
        <taxon>Kickxellomycetes</taxon>
        <taxon>Kickxellales</taxon>
        <taxon>Kickxellaceae</taxon>
        <taxon>Mycoemilia</taxon>
    </lineage>
</organism>
<feature type="compositionally biased region" description="Low complexity" evidence="2">
    <location>
        <begin position="39"/>
        <end position="55"/>
    </location>
</feature>
<keyword evidence="5" id="KW-1185">Reference proteome</keyword>
<dbReference type="InterPro" id="IPR046868">
    <property type="entry name" value="BAR_4"/>
</dbReference>
<evidence type="ECO:0000313" key="4">
    <source>
        <dbReference type="EMBL" id="KAJ1912836.1"/>
    </source>
</evidence>
<name>A0A9W7ZP71_9FUNG</name>
<dbReference type="InterPro" id="IPR001849">
    <property type="entry name" value="PH_domain"/>
</dbReference>
<protein>
    <recommendedName>
        <fullName evidence="3">PH domain-containing protein</fullName>
    </recommendedName>
</protein>
<dbReference type="SUPFAM" id="SSF103657">
    <property type="entry name" value="BAR/IMD domain-like"/>
    <property type="match status" value="1"/>
</dbReference>
<dbReference type="Gene3D" id="1.20.1270.60">
    <property type="entry name" value="Arfaptin homology (AH) domain/BAR domain"/>
    <property type="match status" value="1"/>
</dbReference>
<dbReference type="PROSITE" id="PS50003">
    <property type="entry name" value="PH_DOMAIN"/>
    <property type="match status" value="1"/>
</dbReference>
<dbReference type="EMBL" id="JANBPU010000308">
    <property type="protein sequence ID" value="KAJ1912836.1"/>
    <property type="molecule type" value="Genomic_DNA"/>
</dbReference>
<feature type="compositionally biased region" description="Polar residues" evidence="2">
    <location>
        <begin position="636"/>
        <end position="654"/>
    </location>
</feature>
<feature type="compositionally biased region" description="Low complexity" evidence="2">
    <location>
        <begin position="151"/>
        <end position="162"/>
    </location>
</feature>
<evidence type="ECO:0000256" key="1">
    <source>
        <dbReference type="ARBA" id="ARBA00022553"/>
    </source>
</evidence>